<keyword evidence="4" id="KW-0732">Signal</keyword>
<reference evidence="6" key="1">
    <citation type="journal article" date="2019" name="Int. J. Syst. Evol. Microbiol.">
        <title>The Global Catalogue of Microorganisms (GCM) 10K type strain sequencing project: providing services to taxonomists for standard genome sequencing and annotation.</title>
        <authorList>
            <consortium name="The Broad Institute Genomics Platform"/>
            <consortium name="The Broad Institute Genome Sequencing Center for Infectious Disease"/>
            <person name="Wu L."/>
            <person name="Ma J."/>
        </authorList>
    </citation>
    <scope>NUCLEOTIDE SEQUENCE [LARGE SCALE GENOMIC DNA]</scope>
    <source>
        <strain evidence="6">CGMCC 4.1782</strain>
    </source>
</reference>
<feature type="chain" id="PRO_5047148349" description="Tetratricopeptide repeat protein" evidence="4">
    <location>
        <begin position="23"/>
        <end position="260"/>
    </location>
</feature>
<evidence type="ECO:0000256" key="4">
    <source>
        <dbReference type="SAM" id="SignalP"/>
    </source>
</evidence>
<evidence type="ECO:0000256" key="1">
    <source>
        <dbReference type="ARBA" id="ARBA00004245"/>
    </source>
</evidence>
<dbReference type="Gene3D" id="1.25.40.10">
    <property type="entry name" value="Tetratricopeptide repeat domain"/>
    <property type="match status" value="2"/>
</dbReference>
<dbReference type="InterPro" id="IPR011990">
    <property type="entry name" value="TPR-like_helical_dom_sf"/>
</dbReference>
<evidence type="ECO:0000313" key="6">
    <source>
        <dbReference type="Proteomes" id="UP001597374"/>
    </source>
</evidence>
<dbReference type="Proteomes" id="UP001597374">
    <property type="component" value="Unassembled WGS sequence"/>
</dbReference>
<dbReference type="SUPFAM" id="SSF48452">
    <property type="entry name" value="TPR-like"/>
    <property type="match status" value="1"/>
</dbReference>
<dbReference type="RefSeq" id="WP_250429586.1">
    <property type="nucleotide sequence ID" value="NZ_JALPRR010000002.1"/>
</dbReference>
<dbReference type="EMBL" id="JBHUIM010000001">
    <property type="protein sequence ID" value="MFD2245044.1"/>
    <property type="molecule type" value="Genomic_DNA"/>
</dbReference>
<accession>A0ABW5CT08</accession>
<sequence length="260" mass="29325">MKRLFKAITFILILGLSAPAVKAGAAESGYDKLLQRAEQLLSNYKDSEALTVYEEVLAAAPDNYEALCKASFLHSRIGDRYNDDSRKMEHFSKAKAYASHAYEINPTDDESNYVMALSLSCIAMISGPKQRLSVTNQIKSFLDAALADNQENAAAWHLLGRWYYKMANLNFAEIAASKMLFGGVCEKASNEDAVKALQMAIKYNPQNIRYYYDLANVLQDMNDHKACISTLEQALTLHLETREELELSRRCKIMLQEQVR</sequence>
<comment type="subcellular location">
    <subcellularLocation>
        <location evidence="1">Cytoplasm</location>
        <location evidence="1">Cytoskeleton</location>
    </subcellularLocation>
</comment>
<dbReference type="InterPro" id="IPR019734">
    <property type="entry name" value="TPR_rpt"/>
</dbReference>
<protein>
    <recommendedName>
        <fullName evidence="7">Tetratricopeptide repeat protein</fullName>
    </recommendedName>
</protein>
<proteinExistence type="predicted"/>
<organism evidence="5 6">
    <name type="scientific">Pontibacter ruber</name>
    <dbReference type="NCBI Taxonomy" id="1343895"/>
    <lineage>
        <taxon>Bacteria</taxon>
        <taxon>Pseudomonadati</taxon>
        <taxon>Bacteroidota</taxon>
        <taxon>Cytophagia</taxon>
        <taxon>Cytophagales</taxon>
        <taxon>Hymenobacteraceae</taxon>
        <taxon>Pontibacter</taxon>
    </lineage>
</organism>
<dbReference type="SMART" id="SM00028">
    <property type="entry name" value="TPR"/>
    <property type="match status" value="2"/>
</dbReference>
<keyword evidence="2" id="KW-0963">Cytoplasm</keyword>
<dbReference type="PANTHER" id="PTHR16056">
    <property type="entry name" value="REGULATOR OF MICROTUBULE DYNAMICS PROTEIN"/>
    <property type="match status" value="1"/>
</dbReference>
<keyword evidence="6" id="KW-1185">Reference proteome</keyword>
<evidence type="ECO:0008006" key="7">
    <source>
        <dbReference type="Google" id="ProtNLM"/>
    </source>
</evidence>
<evidence type="ECO:0000256" key="3">
    <source>
        <dbReference type="ARBA" id="ARBA00023212"/>
    </source>
</evidence>
<keyword evidence="3" id="KW-0206">Cytoskeleton</keyword>
<dbReference type="PANTHER" id="PTHR16056:SF16">
    <property type="entry name" value="REGULATOR OF MICROTUBULE DYNAMICS PROTEIN 1"/>
    <property type="match status" value="1"/>
</dbReference>
<dbReference type="Pfam" id="PF13181">
    <property type="entry name" value="TPR_8"/>
    <property type="match status" value="1"/>
</dbReference>
<evidence type="ECO:0000313" key="5">
    <source>
        <dbReference type="EMBL" id="MFD2245044.1"/>
    </source>
</evidence>
<comment type="caution">
    <text evidence="5">The sequence shown here is derived from an EMBL/GenBank/DDBJ whole genome shotgun (WGS) entry which is preliminary data.</text>
</comment>
<name>A0ABW5CT08_9BACT</name>
<gene>
    <name evidence="5" type="ORF">ACFSKP_02190</name>
</gene>
<evidence type="ECO:0000256" key="2">
    <source>
        <dbReference type="ARBA" id="ARBA00022490"/>
    </source>
</evidence>
<feature type="signal peptide" evidence="4">
    <location>
        <begin position="1"/>
        <end position="22"/>
    </location>
</feature>